<dbReference type="PANTHER" id="PTHR22778:SF51">
    <property type="entry name" value="DIHYDROFOLATE REDUCTASE"/>
    <property type="match status" value="1"/>
</dbReference>
<dbReference type="AlphaFoldDB" id="A0ABD3I2Z9"/>
<dbReference type="PANTHER" id="PTHR22778">
    <property type="entry name" value="OVARIAN CANCER GENE-2 PROTEIN-RELATED"/>
    <property type="match status" value="1"/>
</dbReference>
<name>A0ABD3I2Z9_9MARC</name>
<accession>A0ABD3I2Z9</accession>
<dbReference type="Pfam" id="PF03959">
    <property type="entry name" value="FSH1"/>
    <property type="match status" value="1"/>
</dbReference>
<reference evidence="2 3" key="1">
    <citation type="submission" date="2024-09" db="EMBL/GenBank/DDBJ databases">
        <title>Chromosome-scale assembly of Riccia sorocarpa.</title>
        <authorList>
            <person name="Paukszto L."/>
        </authorList>
    </citation>
    <scope>NUCLEOTIDE SEQUENCE [LARGE SCALE GENOMIC DNA]</scope>
    <source>
        <strain evidence="2">LP-2024</strain>
        <tissue evidence="2">Aerial parts of the thallus</tissue>
    </source>
</reference>
<evidence type="ECO:0000259" key="1">
    <source>
        <dbReference type="Pfam" id="PF03959"/>
    </source>
</evidence>
<feature type="domain" description="Serine hydrolase" evidence="1">
    <location>
        <begin position="23"/>
        <end position="99"/>
    </location>
</feature>
<comment type="caution">
    <text evidence="2">The sequence shown here is derived from an EMBL/GenBank/DDBJ whole genome shotgun (WGS) entry which is preliminary data.</text>
</comment>
<proteinExistence type="predicted"/>
<dbReference type="InterPro" id="IPR029058">
    <property type="entry name" value="AB_hydrolase_fold"/>
</dbReference>
<dbReference type="InterPro" id="IPR005645">
    <property type="entry name" value="FSH-like_dom"/>
</dbReference>
<organism evidence="2 3">
    <name type="scientific">Riccia sorocarpa</name>
    <dbReference type="NCBI Taxonomy" id="122646"/>
    <lineage>
        <taxon>Eukaryota</taxon>
        <taxon>Viridiplantae</taxon>
        <taxon>Streptophyta</taxon>
        <taxon>Embryophyta</taxon>
        <taxon>Marchantiophyta</taxon>
        <taxon>Marchantiopsida</taxon>
        <taxon>Marchantiidae</taxon>
        <taxon>Marchantiales</taxon>
        <taxon>Ricciaceae</taxon>
        <taxon>Riccia</taxon>
    </lineage>
</organism>
<dbReference type="Proteomes" id="UP001633002">
    <property type="component" value="Unassembled WGS sequence"/>
</dbReference>
<protein>
    <recommendedName>
        <fullName evidence="1">Serine hydrolase domain-containing protein</fullName>
    </recommendedName>
</protein>
<dbReference type="EMBL" id="JBJQOH010000002">
    <property type="protein sequence ID" value="KAL3696740.1"/>
    <property type="molecule type" value="Genomic_DNA"/>
</dbReference>
<dbReference type="SUPFAM" id="SSF53474">
    <property type="entry name" value="alpha/beta-Hydrolases"/>
    <property type="match status" value="1"/>
</dbReference>
<sequence length="128" mass="13981">MAGSRLICQVGFGQVVLGGKSPADLPPIRFYISISGAHLRDKGIKDVNYSGDPMEVPTLHFNGANDMLKEPSLEFLQFWKDPTELHHPSGHAVPRLDEEASSNVEAFLKRFTSPQPALVELLGAVAEK</sequence>
<evidence type="ECO:0000313" key="3">
    <source>
        <dbReference type="Proteomes" id="UP001633002"/>
    </source>
</evidence>
<keyword evidence="3" id="KW-1185">Reference proteome</keyword>
<gene>
    <name evidence="2" type="ORF">R1sor_010816</name>
</gene>
<dbReference type="Gene3D" id="3.40.50.1820">
    <property type="entry name" value="alpha/beta hydrolase"/>
    <property type="match status" value="1"/>
</dbReference>
<evidence type="ECO:0000313" key="2">
    <source>
        <dbReference type="EMBL" id="KAL3696740.1"/>
    </source>
</evidence>